<reference evidence="6 7" key="1">
    <citation type="submission" date="2019-01" db="EMBL/GenBank/DDBJ databases">
        <title>Sinorhodobacter populi sp. nov. isolated from the symptomatic bark tissue of Populus euramericana canker.</title>
        <authorList>
            <person name="Xu G."/>
        </authorList>
    </citation>
    <scope>NUCLEOTIDE SEQUENCE [LARGE SCALE GENOMIC DNA]</scope>
    <source>
        <strain evidence="6 7">2D-5</strain>
    </source>
</reference>
<name>A0A443IN65_9RHOB</name>
<keyword evidence="7" id="KW-1185">Reference proteome</keyword>
<evidence type="ECO:0000259" key="5">
    <source>
        <dbReference type="Pfam" id="PF00149"/>
    </source>
</evidence>
<proteinExistence type="inferred from homology"/>
<protein>
    <submittedName>
        <fullName evidence="6">Metallophosphoesterase</fullName>
    </submittedName>
</protein>
<keyword evidence="2" id="KW-0378">Hydrolase</keyword>
<dbReference type="InterPro" id="IPR004843">
    <property type="entry name" value="Calcineurin-like_PHP"/>
</dbReference>
<accession>A0A443IN65</accession>
<comment type="caution">
    <text evidence="6">The sequence shown here is derived from an EMBL/GenBank/DDBJ whole genome shotgun (WGS) entry which is preliminary data.</text>
</comment>
<feature type="domain" description="Calcineurin-like phosphoesterase" evidence="5">
    <location>
        <begin position="3"/>
        <end position="189"/>
    </location>
</feature>
<dbReference type="PANTHER" id="PTHR42988:SF2">
    <property type="entry name" value="CYCLIC NUCLEOTIDE PHOSPHODIESTERASE CBUA0032-RELATED"/>
    <property type="match status" value="1"/>
</dbReference>
<dbReference type="AlphaFoldDB" id="A0A443IN65"/>
<dbReference type="GO" id="GO:0046872">
    <property type="term" value="F:metal ion binding"/>
    <property type="evidence" value="ECO:0007669"/>
    <property type="project" value="UniProtKB-KW"/>
</dbReference>
<dbReference type="InterPro" id="IPR050884">
    <property type="entry name" value="CNP_phosphodiesterase-III"/>
</dbReference>
<evidence type="ECO:0000256" key="2">
    <source>
        <dbReference type="ARBA" id="ARBA00022801"/>
    </source>
</evidence>
<evidence type="ECO:0000256" key="1">
    <source>
        <dbReference type="ARBA" id="ARBA00022723"/>
    </source>
</evidence>
<dbReference type="Proteomes" id="UP000285710">
    <property type="component" value="Unassembled WGS sequence"/>
</dbReference>
<gene>
    <name evidence="6" type="ORF">D2T33_18210</name>
</gene>
<dbReference type="RefSeq" id="WP_128270734.1">
    <property type="nucleotide sequence ID" value="NZ_SAUW01000025.1"/>
</dbReference>
<dbReference type="Gene3D" id="3.60.21.10">
    <property type="match status" value="1"/>
</dbReference>
<dbReference type="Pfam" id="PF00149">
    <property type="entry name" value="Metallophos"/>
    <property type="match status" value="1"/>
</dbReference>
<sequence>MTRLVHLTDLHFGRERADLVAPLQEAVRACAPDLVIVSGDLSHRARRAQFHRAMAFLRGLDLPFLTIPGNHDVPLFNLVARMLFPFRGYCRAVPGSMTPDAEVGPLRIFSANTADPHSLRRGILRGRDLKRICAGMRRTPGDGVNILVCHHPLREPPGFERGETKGAAQALPQMQAAGLQIVLSGHLHHWAIGLGITPETPQPILQVQTGTALCGRVGETDHGFSVLDIRPDDVTVTPWLADEASSFHPAAPHRYLRRDGLWHIADQRVGTGVSPL</sequence>
<dbReference type="EMBL" id="SAUW01000025">
    <property type="protein sequence ID" value="RWR06831.1"/>
    <property type="molecule type" value="Genomic_DNA"/>
</dbReference>
<evidence type="ECO:0000313" key="7">
    <source>
        <dbReference type="Proteomes" id="UP000285710"/>
    </source>
</evidence>
<dbReference type="InterPro" id="IPR029052">
    <property type="entry name" value="Metallo-depent_PP-like"/>
</dbReference>
<evidence type="ECO:0000256" key="4">
    <source>
        <dbReference type="ARBA" id="ARBA00025742"/>
    </source>
</evidence>
<keyword evidence="3" id="KW-0408">Iron</keyword>
<dbReference type="PANTHER" id="PTHR42988">
    <property type="entry name" value="PHOSPHOHYDROLASE"/>
    <property type="match status" value="1"/>
</dbReference>
<evidence type="ECO:0000313" key="6">
    <source>
        <dbReference type="EMBL" id="RWR06831.1"/>
    </source>
</evidence>
<keyword evidence="1" id="KW-0479">Metal-binding</keyword>
<evidence type="ECO:0000256" key="3">
    <source>
        <dbReference type="ARBA" id="ARBA00023004"/>
    </source>
</evidence>
<dbReference type="SUPFAM" id="SSF56300">
    <property type="entry name" value="Metallo-dependent phosphatases"/>
    <property type="match status" value="1"/>
</dbReference>
<comment type="similarity">
    <text evidence="4">Belongs to the cyclic nucleotide phosphodiesterase class-III family.</text>
</comment>
<reference evidence="6 7" key="2">
    <citation type="submission" date="2019-01" db="EMBL/GenBank/DDBJ databases">
        <authorList>
            <person name="Li Y."/>
        </authorList>
    </citation>
    <scope>NUCLEOTIDE SEQUENCE [LARGE SCALE GENOMIC DNA]</scope>
    <source>
        <strain evidence="6 7">2D-5</strain>
    </source>
</reference>
<dbReference type="GO" id="GO:0016787">
    <property type="term" value="F:hydrolase activity"/>
    <property type="evidence" value="ECO:0007669"/>
    <property type="project" value="UniProtKB-KW"/>
</dbReference>
<organism evidence="6 7">
    <name type="scientific">Paenirhodobacter populi</name>
    <dbReference type="NCBI Taxonomy" id="2306993"/>
    <lineage>
        <taxon>Bacteria</taxon>
        <taxon>Pseudomonadati</taxon>
        <taxon>Pseudomonadota</taxon>
        <taxon>Alphaproteobacteria</taxon>
        <taxon>Rhodobacterales</taxon>
        <taxon>Rhodobacter group</taxon>
        <taxon>Paenirhodobacter</taxon>
    </lineage>
</organism>